<keyword evidence="1" id="KW-0805">Transcription regulation</keyword>
<dbReference type="Proteomes" id="UP000005384">
    <property type="component" value="Unassembled WGS sequence"/>
</dbReference>
<organism evidence="5 6">
    <name type="scientific">Hungatella hathewayi WAL-18680</name>
    <dbReference type="NCBI Taxonomy" id="742737"/>
    <lineage>
        <taxon>Bacteria</taxon>
        <taxon>Bacillati</taxon>
        <taxon>Bacillota</taxon>
        <taxon>Clostridia</taxon>
        <taxon>Lachnospirales</taxon>
        <taxon>Lachnospiraceae</taxon>
        <taxon>Hungatella</taxon>
    </lineage>
</organism>
<dbReference type="GO" id="GO:0003700">
    <property type="term" value="F:DNA-binding transcription factor activity"/>
    <property type="evidence" value="ECO:0007669"/>
    <property type="project" value="InterPro"/>
</dbReference>
<dbReference type="HOGENOM" id="CLU_000445_88_0_9"/>
<evidence type="ECO:0000259" key="4">
    <source>
        <dbReference type="PROSITE" id="PS01124"/>
    </source>
</evidence>
<dbReference type="SMART" id="SM00342">
    <property type="entry name" value="HTH_ARAC"/>
    <property type="match status" value="1"/>
</dbReference>
<keyword evidence="3" id="KW-0804">Transcription</keyword>
<dbReference type="SUPFAM" id="SSF46689">
    <property type="entry name" value="Homeodomain-like"/>
    <property type="match status" value="1"/>
</dbReference>
<keyword evidence="6" id="KW-1185">Reference proteome</keyword>
<dbReference type="OrthoDB" id="2562023at2"/>
<sequence length="381" mass="44995">MIFFLTFKQINQRIEELYEKKKCEPALTEVLLSLYHQGRYVEHASNQGLICYLGNSEIDTFQKQTEGLYIEWDSLQLEYMARHPDLNRGSDEICELSDRRADVFLNFLFSKTEQRIHHHASFFEINYVFSGSYHFTFEGKEYMLYPGDLCIISPNARHKIKEEADNSFLIQQYMNNDSFHSTFISLLASDNILSNFFKDILTNRNQQNFLILSAGSSESFDYIQKIAKDIYLEQFKYDNYAPDCNICLLKILFSNMLRVHHKSYQFYSGNMDIDFVPILSYLEKNYRTTSLSEAAEVFHYSTSFLSSYIKQITGKTYTEMIRNLKMNDAVEHLVHSNKSIEEISFLVGYKTVDHFSRAFKQQFHMAPSLYRKEHQNKKYFS</sequence>
<reference evidence="5 6" key="1">
    <citation type="submission" date="2011-08" db="EMBL/GenBank/DDBJ databases">
        <title>The Genome Sequence of Clostridium hathewayi WAL-18680.</title>
        <authorList>
            <consortium name="The Broad Institute Genome Sequencing Platform"/>
            <person name="Earl A."/>
            <person name="Ward D."/>
            <person name="Feldgarden M."/>
            <person name="Gevers D."/>
            <person name="Finegold S.M."/>
            <person name="Summanen P.H."/>
            <person name="Molitoris D.R."/>
            <person name="Song M."/>
            <person name="Daigneault M."/>
            <person name="Allen-Vercoe E."/>
            <person name="Young S.K."/>
            <person name="Zeng Q."/>
            <person name="Gargeya S."/>
            <person name="Fitzgerald M."/>
            <person name="Haas B."/>
            <person name="Abouelleil A."/>
            <person name="Alvarado L."/>
            <person name="Arachchi H.M."/>
            <person name="Berlin A."/>
            <person name="Brown A."/>
            <person name="Chapman S.B."/>
            <person name="Chen Z."/>
            <person name="Dunbar C."/>
            <person name="Freedman E."/>
            <person name="Gearin G."/>
            <person name="Gellesch M."/>
            <person name="Goldberg J."/>
            <person name="Griggs A."/>
            <person name="Gujja S."/>
            <person name="Heiman D."/>
            <person name="Howarth C."/>
            <person name="Larson L."/>
            <person name="Lui A."/>
            <person name="MacDonald P.J.P."/>
            <person name="Montmayeur A."/>
            <person name="Murphy C."/>
            <person name="Neiman D."/>
            <person name="Pearson M."/>
            <person name="Priest M."/>
            <person name="Roberts A."/>
            <person name="Saif S."/>
            <person name="Shea T."/>
            <person name="Shenoy N."/>
            <person name="Sisk P."/>
            <person name="Stolte C."/>
            <person name="Sykes S."/>
            <person name="Wortman J."/>
            <person name="Nusbaum C."/>
            <person name="Birren B."/>
        </authorList>
    </citation>
    <scope>NUCLEOTIDE SEQUENCE [LARGE SCALE GENOMIC DNA]</scope>
    <source>
        <strain evidence="5 6">WAL-18680</strain>
    </source>
</reference>
<name>G5IAY7_9FIRM</name>
<dbReference type="SUPFAM" id="SSF51182">
    <property type="entry name" value="RmlC-like cupins"/>
    <property type="match status" value="1"/>
</dbReference>
<dbReference type="PRINTS" id="PR00032">
    <property type="entry name" value="HTHARAC"/>
</dbReference>
<comment type="caution">
    <text evidence="5">The sequence shown here is derived from an EMBL/GenBank/DDBJ whole genome shotgun (WGS) entry which is preliminary data.</text>
</comment>
<dbReference type="InterPro" id="IPR018060">
    <property type="entry name" value="HTH_AraC"/>
</dbReference>
<evidence type="ECO:0000256" key="3">
    <source>
        <dbReference type="ARBA" id="ARBA00023163"/>
    </source>
</evidence>
<dbReference type="Pfam" id="PF02311">
    <property type="entry name" value="AraC_binding"/>
    <property type="match status" value="1"/>
</dbReference>
<evidence type="ECO:0000256" key="2">
    <source>
        <dbReference type="ARBA" id="ARBA00023125"/>
    </source>
</evidence>
<proteinExistence type="predicted"/>
<dbReference type="Gene3D" id="2.60.120.10">
    <property type="entry name" value="Jelly Rolls"/>
    <property type="match status" value="1"/>
</dbReference>
<feature type="domain" description="HTH araC/xylS-type" evidence="4">
    <location>
        <begin position="276"/>
        <end position="373"/>
    </location>
</feature>
<dbReference type="Pfam" id="PF12833">
    <property type="entry name" value="HTH_18"/>
    <property type="match status" value="1"/>
</dbReference>
<dbReference type="InterPro" id="IPR020449">
    <property type="entry name" value="Tscrpt_reg_AraC-type_HTH"/>
</dbReference>
<evidence type="ECO:0000313" key="5">
    <source>
        <dbReference type="EMBL" id="EHI61302.1"/>
    </source>
</evidence>
<dbReference type="InterPro" id="IPR003313">
    <property type="entry name" value="AraC-bd"/>
</dbReference>
<dbReference type="AlphaFoldDB" id="G5IAY7"/>
<dbReference type="Gene3D" id="1.10.10.60">
    <property type="entry name" value="Homeodomain-like"/>
    <property type="match status" value="2"/>
</dbReference>
<dbReference type="PANTHER" id="PTHR43280">
    <property type="entry name" value="ARAC-FAMILY TRANSCRIPTIONAL REGULATOR"/>
    <property type="match status" value="1"/>
</dbReference>
<gene>
    <name evidence="5" type="ORF">HMPREF9473_00664</name>
</gene>
<keyword evidence="2" id="KW-0238">DNA-binding</keyword>
<evidence type="ECO:0000313" key="6">
    <source>
        <dbReference type="Proteomes" id="UP000005384"/>
    </source>
</evidence>
<dbReference type="InterPro" id="IPR014710">
    <property type="entry name" value="RmlC-like_jellyroll"/>
</dbReference>
<dbReference type="PANTHER" id="PTHR43280:SF28">
    <property type="entry name" value="HTH-TYPE TRANSCRIPTIONAL ACTIVATOR RHAS"/>
    <property type="match status" value="1"/>
</dbReference>
<dbReference type="GO" id="GO:0043565">
    <property type="term" value="F:sequence-specific DNA binding"/>
    <property type="evidence" value="ECO:0007669"/>
    <property type="project" value="InterPro"/>
</dbReference>
<evidence type="ECO:0000256" key="1">
    <source>
        <dbReference type="ARBA" id="ARBA00023015"/>
    </source>
</evidence>
<dbReference type="EMBL" id="ADLN01000005">
    <property type="protein sequence ID" value="EHI61302.1"/>
    <property type="molecule type" value="Genomic_DNA"/>
</dbReference>
<dbReference type="PROSITE" id="PS01124">
    <property type="entry name" value="HTH_ARAC_FAMILY_2"/>
    <property type="match status" value="1"/>
</dbReference>
<protein>
    <recommendedName>
        <fullName evidence="4">HTH araC/xylS-type domain-containing protein</fullName>
    </recommendedName>
</protein>
<dbReference type="RefSeq" id="WP_006778650.1">
    <property type="nucleotide sequence ID" value="NZ_CP040506.1"/>
</dbReference>
<accession>G5IAY7</accession>
<dbReference type="InterPro" id="IPR011051">
    <property type="entry name" value="RmlC_Cupin_sf"/>
</dbReference>
<dbReference type="InterPro" id="IPR009057">
    <property type="entry name" value="Homeodomain-like_sf"/>
</dbReference>
<dbReference type="PATRIC" id="fig|742737.3.peg.663"/>